<name>A0AAD8B2A9_BIOPF</name>
<evidence type="ECO:0000313" key="3">
    <source>
        <dbReference type="Proteomes" id="UP001233172"/>
    </source>
</evidence>
<organism evidence="2 3">
    <name type="scientific">Biomphalaria pfeifferi</name>
    <name type="common">Bloodfluke planorb</name>
    <name type="synonym">Freshwater snail</name>
    <dbReference type="NCBI Taxonomy" id="112525"/>
    <lineage>
        <taxon>Eukaryota</taxon>
        <taxon>Metazoa</taxon>
        <taxon>Spiralia</taxon>
        <taxon>Lophotrochozoa</taxon>
        <taxon>Mollusca</taxon>
        <taxon>Gastropoda</taxon>
        <taxon>Heterobranchia</taxon>
        <taxon>Euthyneura</taxon>
        <taxon>Panpulmonata</taxon>
        <taxon>Hygrophila</taxon>
        <taxon>Lymnaeoidea</taxon>
        <taxon>Planorbidae</taxon>
        <taxon>Biomphalaria</taxon>
    </lineage>
</organism>
<proteinExistence type="predicted"/>
<keyword evidence="3" id="KW-1185">Reference proteome</keyword>
<feature type="signal peptide" evidence="1">
    <location>
        <begin position="1"/>
        <end position="19"/>
    </location>
</feature>
<sequence>MIHPLLLCCIASLLTVSEAVNEFRRYEDCPSLQQCQQYMPNYQIIQIFSFQSEEHYNDTCQRKAELITCFKVNRASCQSSAIVDRFQVRIAAINFFCSTEGQQGLLSLLDSPCANAYTVETFIDHIHTETTCLTTFVDSYVHGTQIHAESQEDNEYQEYVPIDICPLYYQLNDCVVNEVLNRCGHHFTTFARYIIDILLQPIGSQNGCSGNRQIHTRGLRHLPYNNGH</sequence>
<reference evidence="2" key="2">
    <citation type="submission" date="2023-04" db="EMBL/GenBank/DDBJ databases">
        <authorList>
            <person name="Bu L."/>
            <person name="Lu L."/>
            <person name="Laidemitt M.R."/>
            <person name="Zhang S.M."/>
            <person name="Mutuku M."/>
            <person name="Mkoji G."/>
            <person name="Steinauer M."/>
            <person name="Loker E.S."/>
        </authorList>
    </citation>
    <scope>NUCLEOTIDE SEQUENCE</scope>
    <source>
        <strain evidence="2">KasaAsao</strain>
        <tissue evidence="2">Whole Snail</tissue>
    </source>
</reference>
<accession>A0AAD8B2A9</accession>
<reference evidence="2" key="1">
    <citation type="journal article" date="2023" name="PLoS Negl. Trop. Dis.">
        <title>A genome sequence for Biomphalaria pfeifferi, the major vector snail for the human-infecting parasite Schistosoma mansoni.</title>
        <authorList>
            <person name="Bu L."/>
            <person name="Lu L."/>
            <person name="Laidemitt M.R."/>
            <person name="Zhang S.M."/>
            <person name="Mutuku M."/>
            <person name="Mkoji G."/>
            <person name="Steinauer M."/>
            <person name="Loker E.S."/>
        </authorList>
    </citation>
    <scope>NUCLEOTIDE SEQUENCE</scope>
    <source>
        <strain evidence="2">KasaAsao</strain>
    </source>
</reference>
<evidence type="ECO:0000313" key="2">
    <source>
        <dbReference type="EMBL" id="KAK0046721.1"/>
    </source>
</evidence>
<dbReference type="EMBL" id="JASAOG010000161">
    <property type="protein sequence ID" value="KAK0046721.1"/>
    <property type="molecule type" value="Genomic_DNA"/>
</dbReference>
<keyword evidence="1" id="KW-0732">Signal</keyword>
<comment type="caution">
    <text evidence="2">The sequence shown here is derived from an EMBL/GenBank/DDBJ whole genome shotgun (WGS) entry which is preliminary data.</text>
</comment>
<feature type="chain" id="PRO_5042046036" description="DUF19 domain-containing protein" evidence="1">
    <location>
        <begin position="20"/>
        <end position="228"/>
    </location>
</feature>
<evidence type="ECO:0008006" key="4">
    <source>
        <dbReference type="Google" id="ProtNLM"/>
    </source>
</evidence>
<gene>
    <name evidence="2" type="ORF">Bpfe_023881</name>
</gene>
<dbReference type="Proteomes" id="UP001233172">
    <property type="component" value="Unassembled WGS sequence"/>
</dbReference>
<dbReference type="AlphaFoldDB" id="A0AAD8B2A9"/>
<evidence type="ECO:0000256" key="1">
    <source>
        <dbReference type="SAM" id="SignalP"/>
    </source>
</evidence>
<protein>
    <recommendedName>
        <fullName evidence="4">DUF19 domain-containing protein</fullName>
    </recommendedName>
</protein>